<dbReference type="AlphaFoldDB" id="A0A5N4C4L2"/>
<accession>A0A5N4C4L2</accession>
<dbReference type="Proteomes" id="UP000299084">
    <property type="component" value="Unassembled WGS sequence"/>
</dbReference>
<protein>
    <submittedName>
        <fullName evidence="1">Uncharacterized protein</fullName>
    </submittedName>
</protein>
<proteinExistence type="predicted"/>
<comment type="caution">
    <text evidence="1">The sequence shown here is derived from an EMBL/GenBank/DDBJ whole genome shotgun (WGS) entry which is preliminary data.</text>
</comment>
<dbReference type="EMBL" id="JWIN03000035">
    <property type="protein sequence ID" value="KAB1253839.1"/>
    <property type="molecule type" value="Genomic_DNA"/>
</dbReference>
<evidence type="ECO:0000313" key="2">
    <source>
        <dbReference type="Proteomes" id="UP000299084"/>
    </source>
</evidence>
<keyword evidence="2" id="KW-1185">Reference proteome</keyword>
<organism evidence="1 2">
    <name type="scientific">Camelus dromedarius</name>
    <name type="common">Dromedary</name>
    <name type="synonym">Arabian camel</name>
    <dbReference type="NCBI Taxonomy" id="9838"/>
    <lineage>
        <taxon>Eukaryota</taxon>
        <taxon>Metazoa</taxon>
        <taxon>Chordata</taxon>
        <taxon>Craniata</taxon>
        <taxon>Vertebrata</taxon>
        <taxon>Euteleostomi</taxon>
        <taxon>Mammalia</taxon>
        <taxon>Eutheria</taxon>
        <taxon>Laurasiatheria</taxon>
        <taxon>Artiodactyla</taxon>
        <taxon>Tylopoda</taxon>
        <taxon>Camelidae</taxon>
        <taxon>Camelus</taxon>
    </lineage>
</organism>
<sequence>MMPGTEAGRGSVVRSPAYLACSAGRRHGEALCSLLPRR</sequence>
<name>A0A5N4C4L2_CAMDR</name>
<gene>
    <name evidence="1" type="ORF">Cadr_000026958</name>
</gene>
<evidence type="ECO:0000313" key="1">
    <source>
        <dbReference type="EMBL" id="KAB1253839.1"/>
    </source>
</evidence>
<reference evidence="1 2" key="1">
    <citation type="journal article" date="2019" name="Mol. Ecol. Resour.">
        <title>Improving Illumina assemblies with Hi-C and long reads: an example with the North African dromedary.</title>
        <authorList>
            <person name="Elbers J.P."/>
            <person name="Rogers M.F."/>
            <person name="Perelman P.L."/>
            <person name="Proskuryakova A.A."/>
            <person name="Serdyukova N.A."/>
            <person name="Johnson W.E."/>
            <person name="Horin P."/>
            <person name="Corander J."/>
            <person name="Murphy D."/>
            <person name="Burger P.A."/>
        </authorList>
    </citation>
    <scope>NUCLEOTIDE SEQUENCE [LARGE SCALE GENOMIC DNA]</scope>
    <source>
        <strain evidence="1">Drom800</strain>
        <tissue evidence="1">Blood</tissue>
    </source>
</reference>